<dbReference type="RefSeq" id="WP_148812039.1">
    <property type="nucleotide sequence ID" value="NZ_CP043046.1"/>
</dbReference>
<dbReference type="AlphaFoldDB" id="A0A5C0AUL6"/>
<proteinExistence type="predicted"/>
<accession>A0A5C0AUL6</accession>
<dbReference type="Proteomes" id="UP000325161">
    <property type="component" value="Chromosome"/>
</dbReference>
<dbReference type="EMBL" id="CP043046">
    <property type="protein sequence ID" value="QEI04590.1"/>
    <property type="molecule type" value="Genomic_DNA"/>
</dbReference>
<gene>
    <name evidence="1" type="ORF">FXN63_01130</name>
</gene>
<organism evidence="1 2">
    <name type="scientific">Pigmentiphaga aceris</name>
    <dbReference type="NCBI Taxonomy" id="1940612"/>
    <lineage>
        <taxon>Bacteria</taxon>
        <taxon>Pseudomonadati</taxon>
        <taxon>Pseudomonadota</taxon>
        <taxon>Betaproteobacteria</taxon>
        <taxon>Burkholderiales</taxon>
        <taxon>Alcaligenaceae</taxon>
        <taxon>Pigmentiphaga</taxon>
    </lineage>
</organism>
<evidence type="ECO:0000313" key="2">
    <source>
        <dbReference type="Proteomes" id="UP000325161"/>
    </source>
</evidence>
<sequence length="65" mass="7332">MAIFLLLWLLSLVALIVLCVKGLRLAFRPAARAEACRRWLMTVSRCGWRNAGQQKAICSTVIPFQ</sequence>
<protein>
    <submittedName>
        <fullName evidence="1">Uncharacterized protein</fullName>
    </submittedName>
</protein>
<dbReference type="KEGG" id="pacr:FXN63_01130"/>
<name>A0A5C0AUL6_9BURK</name>
<keyword evidence="2" id="KW-1185">Reference proteome</keyword>
<reference evidence="1 2" key="1">
    <citation type="submission" date="2019-08" db="EMBL/GenBank/DDBJ databases">
        <title>Amphibian skin-associated Pigmentiphaga: genome sequence and occurrence across geography and hosts.</title>
        <authorList>
            <person name="Bletz M.C."/>
            <person name="Bunk B."/>
            <person name="Sproeer C."/>
            <person name="Biwer P."/>
            <person name="Reiter S."/>
            <person name="Rabemananjara F.C.E."/>
            <person name="Schulz S."/>
            <person name="Overmann J."/>
            <person name="Vences M."/>
        </authorList>
    </citation>
    <scope>NUCLEOTIDE SEQUENCE [LARGE SCALE GENOMIC DNA]</scope>
    <source>
        <strain evidence="1 2">Mada1488</strain>
    </source>
</reference>
<evidence type="ECO:0000313" key="1">
    <source>
        <dbReference type="EMBL" id="QEI04590.1"/>
    </source>
</evidence>